<keyword evidence="2" id="KW-1185">Reference proteome</keyword>
<dbReference type="AlphaFoldDB" id="A0A9X4RVW2"/>
<accession>A0A9X4RVW2</accession>
<evidence type="ECO:0000313" key="2">
    <source>
        <dbReference type="Proteomes" id="UP001152599"/>
    </source>
</evidence>
<dbReference type="Proteomes" id="UP001152599">
    <property type="component" value="Unassembled WGS sequence"/>
</dbReference>
<name>A0A9X4RVW2_9FLAO</name>
<protein>
    <submittedName>
        <fullName evidence="1">Uncharacterized protein</fullName>
    </submittedName>
</protein>
<organism evidence="1 2">
    <name type="scientific">Profundicola chukchiensis</name>
    <dbReference type="NCBI Taxonomy" id="2961959"/>
    <lineage>
        <taxon>Bacteria</taxon>
        <taxon>Pseudomonadati</taxon>
        <taxon>Bacteroidota</taxon>
        <taxon>Flavobacteriia</taxon>
        <taxon>Flavobacteriales</taxon>
        <taxon>Weeksellaceae</taxon>
        <taxon>Profundicola</taxon>
    </lineage>
</organism>
<dbReference type="EMBL" id="JANCMU010000003">
    <property type="protein sequence ID" value="MDG4946245.1"/>
    <property type="molecule type" value="Genomic_DNA"/>
</dbReference>
<evidence type="ECO:0000313" key="1">
    <source>
        <dbReference type="EMBL" id="MDG4946245.1"/>
    </source>
</evidence>
<reference evidence="1" key="1">
    <citation type="submission" date="2022-07" db="EMBL/GenBank/DDBJ databases">
        <title>Description and genome-wide analysis of Profundicola chukchiensis gen. nov., sp. nov., marine bacteria isolated from bottom sediments of the Chukchi Sea.</title>
        <authorList>
            <person name="Romanenko L."/>
            <person name="Otstavnykh N."/>
            <person name="Kurilenko V."/>
            <person name="Eremeev V."/>
            <person name="Velansky P."/>
            <person name="Mikhailov V."/>
            <person name="Isaeva M."/>
        </authorList>
    </citation>
    <scope>NUCLEOTIDE SEQUENCE</scope>
    <source>
        <strain evidence="1">KMM 9713</strain>
    </source>
</reference>
<dbReference type="RefSeq" id="WP_304416027.1">
    <property type="nucleotide sequence ID" value="NZ_JANAIE010000001.1"/>
</dbReference>
<comment type="caution">
    <text evidence="1">The sequence shown here is derived from an EMBL/GenBank/DDBJ whole genome shotgun (WGS) entry which is preliminary data.</text>
</comment>
<sequence length="178" mass="20460">MTSTNISEAYKDSEIIQLASKTGGSLTIELMNYLTDTKNPIEMKIALINALGWDIDGKNNSTQFYEYLKVKNNLKDINEASAEILICYAYLKAMDNYFDVDDAIKYAQKAKSKNYKNSYTINIICVLIEDQKAMDSDWCEVYKLTNNVRVNNLLNKDMKEDAINIIFGYMDLYKDNCK</sequence>
<gene>
    <name evidence="1" type="ORF">NMK71_07455</name>
</gene>
<proteinExistence type="predicted"/>